<evidence type="ECO:0000313" key="1">
    <source>
        <dbReference type="EMBL" id="KAI9918929.1"/>
    </source>
</evidence>
<dbReference type="EMBL" id="CM047591">
    <property type="protein sequence ID" value="KAI9918929.1"/>
    <property type="molecule type" value="Genomic_DNA"/>
</dbReference>
<proteinExistence type="predicted"/>
<reference evidence="1 2" key="1">
    <citation type="journal article" date="2022" name="bioRxiv">
        <title>The genome of the oomycete Peronosclerospora sorghi, a cosmopolitan pathogen of maize and sorghum, is inflated with dispersed pseudogenes.</title>
        <authorList>
            <person name="Fletcher K."/>
            <person name="Martin F."/>
            <person name="Isakeit T."/>
            <person name="Cavanaugh K."/>
            <person name="Magill C."/>
            <person name="Michelmore R."/>
        </authorList>
    </citation>
    <scope>NUCLEOTIDE SEQUENCE [LARGE SCALE GENOMIC DNA]</scope>
    <source>
        <strain evidence="1">P6</strain>
    </source>
</reference>
<protein>
    <submittedName>
        <fullName evidence="1">Uncharacterized protein</fullName>
    </submittedName>
</protein>
<evidence type="ECO:0000313" key="2">
    <source>
        <dbReference type="Proteomes" id="UP001163321"/>
    </source>
</evidence>
<accession>A0ACC0WJJ2</accession>
<gene>
    <name evidence="1" type="ORF">PsorP6_011510</name>
</gene>
<comment type="caution">
    <text evidence="1">The sequence shown here is derived from an EMBL/GenBank/DDBJ whole genome shotgun (WGS) entry which is preliminary data.</text>
</comment>
<keyword evidence="2" id="KW-1185">Reference proteome</keyword>
<dbReference type="Proteomes" id="UP001163321">
    <property type="component" value="Chromosome 12"/>
</dbReference>
<name>A0ACC0WJJ2_9STRA</name>
<sequence>MDSPAQQNANSFYLLNLLQVGKELFAGRRKDAATSGCVAHVGVLTVAVTLRFLHFRIHSHARRTCFLLLVASVNVHVVVEIKEIPNIPKVHLICVRSAANDPLVVGKL</sequence>
<organism evidence="1 2">
    <name type="scientific">Peronosclerospora sorghi</name>
    <dbReference type="NCBI Taxonomy" id="230839"/>
    <lineage>
        <taxon>Eukaryota</taxon>
        <taxon>Sar</taxon>
        <taxon>Stramenopiles</taxon>
        <taxon>Oomycota</taxon>
        <taxon>Peronosporomycetes</taxon>
        <taxon>Peronosporales</taxon>
        <taxon>Peronosporaceae</taxon>
        <taxon>Peronosclerospora</taxon>
    </lineage>
</organism>